<sequence>MSSIESAPATIPATSEATFNPAFAPFSLGTLRCCSARRRSPARSANARTGTSPAADTRFGSSKATDVRARV</sequence>
<evidence type="ECO:0000313" key="2">
    <source>
        <dbReference type="EMBL" id="GAA2027429.1"/>
    </source>
</evidence>
<keyword evidence="3" id="KW-1185">Reference proteome</keyword>
<feature type="region of interest" description="Disordered" evidence="1">
    <location>
        <begin position="37"/>
        <end position="71"/>
    </location>
</feature>
<comment type="caution">
    <text evidence="2">The sequence shown here is derived from an EMBL/GenBank/DDBJ whole genome shotgun (WGS) entry which is preliminary data.</text>
</comment>
<accession>A0ABN2U2U0</accession>
<dbReference type="EMBL" id="BAAANB010000006">
    <property type="protein sequence ID" value="GAA2027429.1"/>
    <property type="molecule type" value="Genomic_DNA"/>
</dbReference>
<feature type="compositionally biased region" description="Polar residues" evidence="1">
    <location>
        <begin position="49"/>
        <end position="64"/>
    </location>
</feature>
<name>A0ABN2U2U0_9MICO</name>
<dbReference type="Proteomes" id="UP001501285">
    <property type="component" value="Unassembled WGS sequence"/>
</dbReference>
<evidence type="ECO:0000256" key="1">
    <source>
        <dbReference type="SAM" id="MobiDB-lite"/>
    </source>
</evidence>
<reference evidence="2 3" key="1">
    <citation type="journal article" date="2019" name="Int. J. Syst. Evol. Microbiol.">
        <title>The Global Catalogue of Microorganisms (GCM) 10K type strain sequencing project: providing services to taxonomists for standard genome sequencing and annotation.</title>
        <authorList>
            <consortium name="The Broad Institute Genomics Platform"/>
            <consortium name="The Broad Institute Genome Sequencing Center for Infectious Disease"/>
            <person name="Wu L."/>
            <person name="Ma J."/>
        </authorList>
    </citation>
    <scope>NUCLEOTIDE SEQUENCE [LARGE SCALE GENOMIC DNA]</scope>
    <source>
        <strain evidence="2 3">JCM 14283</strain>
    </source>
</reference>
<organism evidence="2 3">
    <name type="scientific">Terrabacter terrae</name>
    <dbReference type="NCBI Taxonomy" id="318434"/>
    <lineage>
        <taxon>Bacteria</taxon>
        <taxon>Bacillati</taxon>
        <taxon>Actinomycetota</taxon>
        <taxon>Actinomycetes</taxon>
        <taxon>Micrococcales</taxon>
        <taxon>Intrasporangiaceae</taxon>
        <taxon>Terrabacter</taxon>
    </lineage>
</organism>
<evidence type="ECO:0000313" key="3">
    <source>
        <dbReference type="Proteomes" id="UP001501285"/>
    </source>
</evidence>
<proteinExistence type="predicted"/>
<protein>
    <submittedName>
        <fullName evidence="2">Uncharacterized protein</fullName>
    </submittedName>
</protein>
<gene>
    <name evidence="2" type="ORF">GCM10009740_16420</name>
</gene>